<feature type="transmembrane region" description="Helical" evidence="1">
    <location>
        <begin position="81"/>
        <end position="102"/>
    </location>
</feature>
<feature type="transmembrane region" description="Helical" evidence="1">
    <location>
        <begin position="172"/>
        <end position="191"/>
    </location>
</feature>
<evidence type="ECO:0000313" key="3">
    <source>
        <dbReference type="EMBL" id="MDU8886045.1"/>
    </source>
</evidence>
<dbReference type="EMBL" id="JAWHTF010000003">
    <property type="protein sequence ID" value="MDU8886045.1"/>
    <property type="molecule type" value="Genomic_DNA"/>
</dbReference>
<protein>
    <submittedName>
        <fullName evidence="3">M56 family metallopeptidase</fullName>
    </submittedName>
</protein>
<keyword evidence="1" id="KW-0472">Membrane</keyword>
<evidence type="ECO:0000313" key="4">
    <source>
        <dbReference type="Proteomes" id="UP001268651"/>
    </source>
</evidence>
<dbReference type="CDD" id="cd07341">
    <property type="entry name" value="M56_BlaR1_MecR1_like"/>
    <property type="match status" value="1"/>
</dbReference>
<keyword evidence="1" id="KW-1133">Transmembrane helix</keyword>
<accession>A0ABU3U6M5</accession>
<comment type="caution">
    <text evidence="3">The sequence shown here is derived from an EMBL/GenBank/DDBJ whole genome shotgun (WGS) entry which is preliminary data.</text>
</comment>
<dbReference type="InterPro" id="IPR037066">
    <property type="entry name" value="Plug_dom_sf"/>
</dbReference>
<dbReference type="Pfam" id="PF05569">
    <property type="entry name" value="Peptidase_M56"/>
    <property type="match status" value="1"/>
</dbReference>
<keyword evidence="4" id="KW-1185">Reference proteome</keyword>
<dbReference type="RefSeq" id="WP_316661969.1">
    <property type="nucleotide sequence ID" value="NZ_JAWHTF010000003.1"/>
</dbReference>
<feature type="transmembrane region" description="Helical" evidence="1">
    <location>
        <begin position="6"/>
        <end position="22"/>
    </location>
</feature>
<dbReference type="Proteomes" id="UP001268651">
    <property type="component" value="Unassembled WGS sequence"/>
</dbReference>
<gene>
    <name evidence="3" type="ORF">RXV94_07730</name>
</gene>
<sequence length="593" mass="68177">MEYLLKASAIIAIFYICYKVFLQKETFFQSNRWFLLLGLIIAFVFPFIVIPIYIEAPINNLENIVFENATITSESENTFDILQLVFWIYILGGSFFLGRFLIQIFSLRKLLLKTTLLEKNDKYVFLKTNEDITPFSFFNWIVYNPNQFNDDELNQVLIHEKVHVRQHHSLDILISQISAIVFWFNPFIWFYKKEMQQNLEFIADYFAQSNITCKKKYQYLLLKSSVPTYQLGLTNNFYNSLIKKRIVMLHKSKSKQSKQFKYLLIIPFLSLFLMSFNTKNVYIEKDVPPLESIASDVIYEKASPVIQAGANTHVAAVETLQNNTASSENNSIKNNQNIAKISKDNQMVIITKDFTDNDFDKVKEQLKKEGLTVKFKNVKRNDSGEITGLKIDVSSKESNANYNINGDEPIKPIKISFDKEGNNISIGNGHYHYKVASENEFYFSDDETEDVKVHVAKVGSSKKLHTVATDKNVIHIHSDTDVEFDDDKDIIILKKDKDGNIVKDTMEDEDVFVVGDDNSFKVKSIGKGKNKVLFLNSEEGEPLIIIDDNEATEKDMNELDSDKIEKMEVLKGNSAIEKYGDKGKNGVILITTK</sequence>
<organism evidence="3 4">
    <name type="scientific">Gilvirhabdus luticola</name>
    <dbReference type="NCBI Taxonomy" id="3079858"/>
    <lineage>
        <taxon>Bacteria</taxon>
        <taxon>Pseudomonadati</taxon>
        <taxon>Bacteroidota</taxon>
        <taxon>Flavobacteriia</taxon>
        <taxon>Flavobacteriales</taxon>
        <taxon>Flavobacteriaceae</taxon>
        <taxon>Gilvirhabdus</taxon>
    </lineage>
</organism>
<name>A0ABU3U6M5_9FLAO</name>
<proteinExistence type="predicted"/>
<dbReference type="Gene3D" id="2.170.130.10">
    <property type="entry name" value="TonB-dependent receptor, plug domain"/>
    <property type="match status" value="1"/>
</dbReference>
<keyword evidence="1" id="KW-0812">Transmembrane</keyword>
<dbReference type="InterPro" id="IPR052173">
    <property type="entry name" value="Beta-lactam_resp_regulator"/>
</dbReference>
<dbReference type="PANTHER" id="PTHR34978">
    <property type="entry name" value="POSSIBLE SENSOR-TRANSDUCER PROTEIN BLAR"/>
    <property type="match status" value="1"/>
</dbReference>
<evidence type="ECO:0000256" key="1">
    <source>
        <dbReference type="SAM" id="Phobius"/>
    </source>
</evidence>
<reference evidence="3 4" key="1">
    <citation type="submission" date="2023-10" db="EMBL/GenBank/DDBJ databases">
        <title>Marimonas sp. nov. isolated from tidal mud flat.</title>
        <authorList>
            <person name="Jaincy N.J."/>
            <person name="Srinivasan S."/>
            <person name="Lee S.-S."/>
        </authorList>
    </citation>
    <scope>NUCLEOTIDE SEQUENCE [LARGE SCALE GENOMIC DNA]</scope>
    <source>
        <strain evidence="3 4">MJ-SS3</strain>
    </source>
</reference>
<dbReference type="InterPro" id="IPR008756">
    <property type="entry name" value="Peptidase_M56"/>
</dbReference>
<dbReference type="PANTHER" id="PTHR34978:SF3">
    <property type="entry name" value="SLR0241 PROTEIN"/>
    <property type="match status" value="1"/>
</dbReference>
<feature type="domain" description="Peptidase M56" evidence="2">
    <location>
        <begin position="145"/>
        <end position="249"/>
    </location>
</feature>
<evidence type="ECO:0000259" key="2">
    <source>
        <dbReference type="Pfam" id="PF05569"/>
    </source>
</evidence>
<feature type="transmembrane region" description="Helical" evidence="1">
    <location>
        <begin position="34"/>
        <end position="54"/>
    </location>
</feature>